<dbReference type="CDD" id="cd00093">
    <property type="entry name" value="HTH_XRE"/>
    <property type="match status" value="1"/>
</dbReference>
<gene>
    <name evidence="2" type="ORF">GOM49_12570</name>
</gene>
<protein>
    <submittedName>
        <fullName evidence="2">Helix-turn-helix domain-containing protein</fullName>
    </submittedName>
</protein>
<evidence type="ECO:0000313" key="2">
    <source>
        <dbReference type="EMBL" id="QGU95815.1"/>
    </source>
</evidence>
<dbReference type="EMBL" id="CP046522">
    <property type="protein sequence ID" value="QGU95815.1"/>
    <property type="molecule type" value="Genomic_DNA"/>
</dbReference>
<evidence type="ECO:0000313" key="3">
    <source>
        <dbReference type="Proteomes" id="UP000422764"/>
    </source>
</evidence>
<dbReference type="InterPro" id="IPR010982">
    <property type="entry name" value="Lambda_DNA-bd_dom_sf"/>
</dbReference>
<dbReference type="PROSITE" id="PS50005">
    <property type="entry name" value="TPR"/>
    <property type="match status" value="2"/>
</dbReference>
<organism evidence="2 3">
    <name type="scientific">Clostridium bovifaecis</name>
    <dbReference type="NCBI Taxonomy" id="2184719"/>
    <lineage>
        <taxon>Bacteria</taxon>
        <taxon>Bacillati</taxon>
        <taxon>Bacillota</taxon>
        <taxon>Clostridia</taxon>
        <taxon>Eubacteriales</taxon>
        <taxon>Clostridiaceae</taxon>
        <taxon>Clostridium</taxon>
    </lineage>
</organism>
<evidence type="ECO:0000256" key="1">
    <source>
        <dbReference type="PROSITE-ProRule" id="PRU00339"/>
    </source>
</evidence>
<dbReference type="Pfam" id="PF13181">
    <property type="entry name" value="TPR_8"/>
    <property type="match status" value="1"/>
</dbReference>
<dbReference type="InterPro" id="IPR011990">
    <property type="entry name" value="TPR-like_helical_dom_sf"/>
</dbReference>
<sequence length="427" mass="50300">MGDYMEVLSVGEKIKRARIYKGFTLKDICGDTISVSKLSCIENGKITPEEWVLDYVAAKLDLSPSYLKLGIEEQINCNLKQIMSDSKYEDYEEKLKYNLNLAEKFGYYDLAFHIMHLIFEYLLNNKEFKKTQELLGRYYDLCNNSSDKYKRLTYYMDVAKFFFKNGEVPQAANYFSNVRKSLADDKEKDYVMFADSIYGEVKCNIILKNYEKAYKVAATLNELFEHIEDNFKKAKMYHMMALLSLRMNNGEFEEYELKSYEIYGDKNDCKGEDILGYASTMFEIGQRDRAIKYIDRALEIYPNENEKKQVRFMLLCIEELINNGAIQEAEELIEKVLDHSINLDNIRFIEKSYYLKSKILQNKNNLISAEMYMNLSLDALAKFGTKKEVYDRYMEMGKMYFDMECPKEALKYFTLAIGLQKNYKRPN</sequence>
<proteinExistence type="predicted"/>
<dbReference type="SMART" id="SM00028">
    <property type="entry name" value="TPR"/>
    <property type="match status" value="3"/>
</dbReference>
<dbReference type="InterPro" id="IPR001387">
    <property type="entry name" value="Cro/C1-type_HTH"/>
</dbReference>
<dbReference type="Proteomes" id="UP000422764">
    <property type="component" value="Chromosome"/>
</dbReference>
<dbReference type="Gene3D" id="1.25.40.10">
    <property type="entry name" value="Tetratricopeptide repeat domain"/>
    <property type="match status" value="2"/>
</dbReference>
<keyword evidence="3" id="KW-1185">Reference proteome</keyword>
<dbReference type="AlphaFoldDB" id="A0A6I6FD87"/>
<dbReference type="InterPro" id="IPR019734">
    <property type="entry name" value="TPR_rpt"/>
</dbReference>
<keyword evidence="1" id="KW-0802">TPR repeat</keyword>
<dbReference type="GO" id="GO:0003677">
    <property type="term" value="F:DNA binding"/>
    <property type="evidence" value="ECO:0007669"/>
    <property type="project" value="InterPro"/>
</dbReference>
<feature type="repeat" description="TPR" evidence="1">
    <location>
        <begin position="271"/>
        <end position="304"/>
    </location>
</feature>
<accession>A0A6I6FD87</accession>
<feature type="repeat" description="TPR" evidence="1">
    <location>
        <begin position="390"/>
        <end position="423"/>
    </location>
</feature>
<dbReference type="SUPFAM" id="SSF48452">
    <property type="entry name" value="TPR-like"/>
    <property type="match status" value="1"/>
</dbReference>
<dbReference type="SUPFAM" id="SSF81901">
    <property type="entry name" value="HCP-like"/>
    <property type="match status" value="1"/>
</dbReference>
<name>A0A6I6FD87_9CLOT</name>
<dbReference type="SUPFAM" id="SSF47413">
    <property type="entry name" value="lambda repressor-like DNA-binding domains"/>
    <property type="match status" value="1"/>
</dbReference>
<reference evidence="2 3" key="1">
    <citation type="submission" date="2019-12" db="EMBL/GenBank/DDBJ databases">
        <title>Genome sequenceing of Clostridium bovifaecis.</title>
        <authorList>
            <person name="Yao Y."/>
        </authorList>
    </citation>
    <scope>NUCLEOTIDE SEQUENCE [LARGE SCALE GENOMIC DNA]</scope>
    <source>
        <strain evidence="2 3">BXX</strain>
    </source>
</reference>